<dbReference type="PROSITE" id="PS51257">
    <property type="entry name" value="PROKAR_LIPOPROTEIN"/>
    <property type="match status" value="1"/>
</dbReference>
<dbReference type="AlphaFoldDB" id="A0A8J6IXG5"/>
<protein>
    <recommendedName>
        <fullName evidence="5">Lipoprotein</fullName>
    </recommendedName>
</protein>
<feature type="region of interest" description="Disordered" evidence="1">
    <location>
        <begin position="22"/>
        <end position="57"/>
    </location>
</feature>
<evidence type="ECO:0000313" key="4">
    <source>
        <dbReference type="Proteomes" id="UP000602260"/>
    </source>
</evidence>
<comment type="caution">
    <text evidence="3">The sequence shown here is derived from an EMBL/GenBank/DDBJ whole genome shotgun (WGS) entry which is preliminary data.</text>
</comment>
<dbReference type="Proteomes" id="UP000602260">
    <property type="component" value="Unassembled WGS sequence"/>
</dbReference>
<gene>
    <name evidence="3" type="ORF">H8S55_03735</name>
</gene>
<feature type="chain" id="PRO_5038472492" description="Lipoprotein" evidence="2">
    <location>
        <begin position="20"/>
        <end position="151"/>
    </location>
</feature>
<accession>A0A8J6IXG5</accession>
<keyword evidence="2" id="KW-0732">Signal</keyword>
<evidence type="ECO:0000313" key="3">
    <source>
        <dbReference type="EMBL" id="MBC5716440.1"/>
    </source>
</evidence>
<sequence length="151" mass="15602">MKRLLTLTLALVMSLSLTACGGSDDAGSSDESDVSVSASQSAEDGSGDASVPEGRISDEKLAELTEAYNNVAVPYNEIANLVNENGWMADEQTNAEMNALNSTLGTVGTALTEDISMLDGADVDALIASLSDELPGALAELKDRVSVPYEG</sequence>
<dbReference type="RefSeq" id="WP_186877884.1">
    <property type="nucleotide sequence ID" value="NZ_JACOPN010000002.1"/>
</dbReference>
<dbReference type="EMBL" id="JACOPN010000002">
    <property type="protein sequence ID" value="MBC5716440.1"/>
    <property type="molecule type" value="Genomic_DNA"/>
</dbReference>
<evidence type="ECO:0008006" key="5">
    <source>
        <dbReference type="Google" id="ProtNLM"/>
    </source>
</evidence>
<proteinExistence type="predicted"/>
<organism evidence="3 4">
    <name type="scientific">Flintibacter faecis</name>
    <dbReference type="NCBI Taxonomy" id="2763047"/>
    <lineage>
        <taxon>Bacteria</taxon>
        <taxon>Bacillati</taxon>
        <taxon>Bacillota</taxon>
        <taxon>Clostridia</taxon>
        <taxon>Eubacteriales</taxon>
        <taxon>Flintibacter</taxon>
    </lineage>
</organism>
<keyword evidence="4" id="KW-1185">Reference proteome</keyword>
<feature type="signal peptide" evidence="2">
    <location>
        <begin position="1"/>
        <end position="19"/>
    </location>
</feature>
<evidence type="ECO:0000256" key="2">
    <source>
        <dbReference type="SAM" id="SignalP"/>
    </source>
</evidence>
<reference evidence="3" key="1">
    <citation type="submission" date="2020-08" db="EMBL/GenBank/DDBJ databases">
        <title>Genome public.</title>
        <authorList>
            <person name="Liu C."/>
            <person name="Sun Q."/>
        </authorList>
    </citation>
    <scope>NUCLEOTIDE SEQUENCE</scope>
    <source>
        <strain evidence="3">BX5</strain>
    </source>
</reference>
<feature type="compositionally biased region" description="Low complexity" evidence="1">
    <location>
        <begin position="34"/>
        <end position="44"/>
    </location>
</feature>
<name>A0A8J6IXG5_9FIRM</name>
<evidence type="ECO:0000256" key="1">
    <source>
        <dbReference type="SAM" id="MobiDB-lite"/>
    </source>
</evidence>